<dbReference type="Proteomes" id="UP000503011">
    <property type="component" value="Chromosome"/>
</dbReference>
<dbReference type="GO" id="GO:0016812">
    <property type="term" value="F:hydrolase activity, acting on carbon-nitrogen (but not peptide) bonds, in cyclic amides"/>
    <property type="evidence" value="ECO:0007669"/>
    <property type="project" value="TreeGrafter"/>
</dbReference>
<organism evidence="3 4">
    <name type="scientific">Phytohabitans suffuscus</name>
    <dbReference type="NCBI Taxonomy" id="624315"/>
    <lineage>
        <taxon>Bacteria</taxon>
        <taxon>Bacillati</taxon>
        <taxon>Actinomycetota</taxon>
        <taxon>Actinomycetes</taxon>
        <taxon>Micromonosporales</taxon>
        <taxon>Micromonosporaceae</taxon>
    </lineage>
</organism>
<comment type="cofactor">
    <cofactor evidence="1">
        <name>Zn(2+)</name>
        <dbReference type="ChEBI" id="CHEBI:29105"/>
    </cofactor>
</comment>
<protein>
    <recommendedName>
        <fullName evidence="2">Amidohydrolase-related domain-containing protein</fullName>
    </recommendedName>
</protein>
<proteinExistence type="predicted"/>
<dbReference type="KEGG" id="psuu:Psuf_015280"/>
<dbReference type="InterPro" id="IPR011059">
    <property type="entry name" value="Metal-dep_hydrolase_composite"/>
</dbReference>
<dbReference type="Pfam" id="PF01979">
    <property type="entry name" value="Amidohydro_1"/>
    <property type="match status" value="1"/>
</dbReference>
<gene>
    <name evidence="3" type="ORF">Psuf_015280</name>
</gene>
<evidence type="ECO:0000313" key="4">
    <source>
        <dbReference type="Proteomes" id="UP000503011"/>
    </source>
</evidence>
<dbReference type="InterPro" id="IPR050378">
    <property type="entry name" value="Metallo-dep_Hydrolases_sf"/>
</dbReference>
<dbReference type="SUPFAM" id="SSF51338">
    <property type="entry name" value="Composite domain of metallo-dependent hydrolases"/>
    <property type="match status" value="1"/>
</dbReference>
<dbReference type="GO" id="GO:0005829">
    <property type="term" value="C:cytosol"/>
    <property type="evidence" value="ECO:0007669"/>
    <property type="project" value="TreeGrafter"/>
</dbReference>
<reference evidence="3 4" key="1">
    <citation type="submission" date="2020-03" db="EMBL/GenBank/DDBJ databases">
        <title>Whole genome shotgun sequence of Phytohabitans suffuscus NBRC 105367.</title>
        <authorList>
            <person name="Komaki H."/>
            <person name="Tamura T."/>
        </authorList>
    </citation>
    <scope>NUCLEOTIDE SEQUENCE [LARGE SCALE GENOMIC DNA]</scope>
    <source>
        <strain evidence="3 4">NBRC 105367</strain>
    </source>
</reference>
<dbReference type="Gene3D" id="3.20.20.140">
    <property type="entry name" value="Metal-dependent hydrolases"/>
    <property type="match status" value="1"/>
</dbReference>
<dbReference type="InterPro" id="IPR006680">
    <property type="entry name" value="Amidohydro-rel"/>
</dbReference>
<evidence type="ECO:0000259" key="2">
    <source>
        <dbReference type="Pfam" id="PF01979"/>
    </source>
</evidence>
<sequence length="112" mass="12266">MLYGQGVATGRLGIERFVELTATAPAKQFGLYPRKGVIAAGSDADLVVLDPDGETRISADTQHQRMDYTPWEGWVLPGRITQVWSRGERIVEDGRYVGASGRGRFLARSVVS</sequence>
<dbReference type="EMBL" id="AP022871">
    <property type="protein sequence ID" value="BCB84215.1"/>
    <property type="molecule type" value="Genomic_DNA"/>
</dbReference>
<feature type="domain" description="Amidohydrolase-related" evidence="2">
    <location>
        <begin position="8"/>
        <end position="89"/>
    </location>
</feature>
<evidence type="ECO:0000256" key="1">
    <source>
        <dbReference type="ARBA" id="ARBA00001947"/>
    </source>
</evidence>
<dbReference type="AlphaFoldDB" id="A0A6F8YDM0"/>
<reference evidence="3 4" key="2">
    <citation type="submission" date="2020-03" db="EMBL/GenBank/DDBJ databases">
        <authorList>
            <person name="Ichikawa N."/>
            <person name="Kimura A."/>
            <person name="Kitahashi Y."/>
            <person name="Uohara A."/>
        </authorList>
    </citation>
    <scope>NUCLEOTIDE SEQUENCE [LARGE SCALE GENOMIC DNA]</scope>
    <source>
        <strain evidence="3 4">NBRC 105367</strain>
    </source>
</reference>
<dbReference type="PANTHER" id="PTHR11647:SF1">
    <property type="entry name" value="COLLAPSIN RESPONSE MEDIATOR PROTEIN"/>
    <property type="match status" value="1"/>
</dbReference>
<accession>A0A6F8YDM0</accession>
<dbReference type="Gene3D" id="2.30.40.10">
    <property type="entry name" value="Urease, subunit C, domain 1"/>
    <property type="match status" value="1"/>
</dbReference>
<evidence type="ECO:0000313" key="3">
    <source>
        <dbReference type="EMBL" id="BCB84215.1"/>
    </source>
</evidence>
<name>A0A6F8YDM0_9ACTN</name>
<keyword evidence="4" id="KW-1185">Reference proteome</keyword>
<dbReference type="PANTHER" id="PTHR11647">
    <property type="entry name" value="HYDRANTOINASE/DIHYDROPYRIMIDINASE FAMILY MEMBER"/>
    <property type="match status" value="1"/>
</dbReference>